<reference evidence="4" key="1">
    <citation type="submission" date="2020-11" db="EMBL/GenBank/DDBJ databases">
        <title>Kefir isolates.</title>
        <authorList>
            <person name="Marcisauskas S."/>
            <person name="Kim Y."/>
            <person name="Blasche S."/>
        </authorList>
    </citation>
    <scope>NUCLEOTIDE SEQUENCE</scope>
    <source>
        <strain evidence="4">Olga-1</strain>
    </source>
</reference>
<dbReference type="Gene3D" id="3.40.50.720">
    <property type="entry name" value="NAD(P)-binding Rossmann-like Domain"/>
    <property type="match status" value="1"/>
</dbReference>
<evidence type="ECO:0000256" key="1">
    <source>
        <dbReference type="ARBA" id="ARBA00004450"/>
    </source>
</evidence>
<dbReference type="PANTHER" id="PTHR14097">
    <property type="entry name" value="OXIDOREDUCTASE HTATIP2"/>
    <property type="match status" value="1"/>
</dbReference>
<comment type="subcellular location">
    <subcellularLocation>
        <location evidence="1">Mitochondrion outer membrane</location>
        <topology evidence="1">Peripheral membrane protein</topology>
    </subcellularLocation>
</comment>
<comment type="similarity">
    <text evidence="2">Belongs to the FMP52 family.</text>
</comment>
<dbReference type="AlphaFoldDB" id="A0A9P7BCQ0"/>
<evidence type="ECO:0000313" key="5">
    <source>
        <dbReference type="Proteomes" id="UP000697127"/>
    </source>
</evidence>
<dbReference type="Proteomes" id="UP000697127">
    <property type="component" value="Unassembled WGS sequence"/>
</dbReference>
<gene>
    <name evidence="4" type="primary">FMP52</name>
    <name evidence="4" type="ORF">C6P40_002748</name>
</gene>
<keyword evidence="5" id="KW-1185">Reference proteome</keyword>
<dbReference type="PANTHER" id="PTHR14097:SF7">
    <property type="entry name" value="OXIDOREDUCTASE HTATIP2"/>
    <property type="match status" value="1"/>
</dbReference>
<keyword evidence="3" id="KW-0496">Mitochondrion</keyword>
<evidence type="ECO:0000313" key="4">
    <source>
        <dbReference type="EMBL" id="KAG0687197.1"/>
    </source>
</evidence>
<evidence type="ECO:0000256" key="3">
    <source>
        <dbReference type="ARBA" id="ARBA00022787"/>
    </source>
</evidence>
<organism evidence="4 5">
    <name type="scientific">Pichia californica</name>
    <dbReference type="NCBI Taxonomy" id="460514"/>
    <lineage>
        <taxon>Eukaryota</taxon>
        <taxon>Fungi</taxon>
        <taxon>Dikarya</taxon>
        <taxon>Ascomycota</taxon>
        <taxon>Saccharomycotina</taxon>
        <taxon>Pichiomycetes</taxon>
        <taxon>Pichiales</taxon>
        <taxon>Pichiaceae</taxon>
        <taxon>Pichia</taxon>
    </lineage>
</organism>
<proteinExistence type="inferred from homology"/>
<dbReference type="InterPro" id="IPR036291">
    <property type="entry name" value="NAD(P)-bd_dom_sf"/>
</dbReference>
<keyword evidence="3" id="KW-1000">Mitochondrion outer membrane</keyword>
<name>A0A9P7BCQ0_9ASCO</name>
<accession>A0A9P7BCQ0</accession>
<protein>
    <submittedName>
        <fullName evidence="4">Protein fmp52, mitochondrial</fullName>
    </submittedName>
</protein>
<sequence length="226" mass="24966">MSYFTIGSTGLVGSHFLSKAIESNGVNQIFTLTRKEIPTENDKLIKIVSKDTNEWYNIIKESKDVPIGSTFFSSFGTTRKIAGSGENFVKIDHGINYLSFKSAKESGKYDTAIIVSSRGSNKDSFLLYLKTKGKLEQDIIDLKFKRTIILKPGILLGKRETPKDFNNTSGEIIGSFFRGTFIGNLIGYPVYAEEVAKAALKLSLEPIKSDGEVITVSSEELIELAK</sequence>
<dbReference type="SUPFAM" id="SSF51735">
    <property type="entry name" value="NAD(P)-binding Rossmann-fold domains"/>
    <property type="match status" value="1"/>
</dbReference>
<comment type="caution">
    <text evidence="4">The sequence shown here is derived from an EMBL/GenBank/DDBJ whole genome shotgun (WGS) entry which is preliminary data.</text>
</comment>
<keyword evidence="3" id="KW-0472">Membrane</keyword>
<dbReference type="EMBL" id="PUHW01000300">
    <property type="protein sequence ID" value="KAG0687197.1"/>
    <property type="molecule type" value="Genomic_DNA"/>
</dbReference>
<dbReference type="OrthoDB" id="430436at2759"/>
<dbReference type="GO" id="GO:0051170">
    <property type="term" value="P:import into nucleus"/>
    <property type="evidence" value="ECO:0007669"/>
    <property type="project" value="TreeGrafter"/>
</dbReference>
<evidence type="ECO:0000256" key="2">
    <source>
        <dbReference type="ARBA" id="ARBA00006617"/>
    </source>
</evidence>
<dbReference type="GO" id="GO:0005741">
    <property type="term" value="C:mitochondrial outer membrane"/>
    <property type="evidence" value="ECO:0007669"/>
    <property type="project" value="UniProtKB-SubCell"/>
</dbReference>